<dbReference type="SUPFAM" id="SSF52200">
    <property type="entry name" value="Toll/Interleukin receptor TIR domain"/>
    <property type="match status" value="1"/>
</dbReference>
<dbReference type="Proteomes" id="UP001431010">
    <property type="component" value="Chromosome"/>
</dbReference>
<dbReference type="EMBL" id="CP088156">
    <property type="protein sequence ID" value="UFZ07613.1"/>
    <property type="molecule type" value="Genomic_DNA"/>
</dbReference>
<gene>
    <name evidence="1" type="ORF">LQG66_15460</name>
</gene>
<evidence type="ECO:0000313" key="2">
    <source>
        <dbReference type="Proteomes" id="UP001431010"/>
    </source>
</evidence>
<dbReference type="InterPro" id="IPR035897">
    <property type="entry name" value="Toll_tir_struct_dom_sf"/>
</dbReference>
<keyword evidence="1" id="KW-0675">Receptor</keyword>
<sequence>MSIEPMRVYVLWAPARPDPSEDPGGRLADTLHRQLDALGMMRDGIGFRIPVRKRSANWRDTGRPQPIDWAAARSNIVILVIDDVMRNREGEWGDYVADIERHIRDSSVADMLLPVITSRGQGVSAFDALATQGIVAPAPQAEQGWERWTRRITMYVMGAVWAHQRNVQRAMNRTMIEQSATGQATSAEELRRIGIFLSHAKMDGEGVALLLERFRDSRPNPTPDEVRVNSVEMFFDASDTVAGGAYAKQFEQAIKRGALLGILTDAYHGRPWCMWELLTAKKFGSPIVLWDLSHRGTLRSFPYLGNVPVIRTPDVRYQPDGGMERLDVTSISDADIEHVLLALLSEAMRMEVWAADAQDRVNSHPAPGGEIVVCARPPELAELVHHCMHGPIRLVYPDPPICLHEKELIETAFPQVSLIALSELSS</sequence>
<proteinExistence type="predicted"/>
<dbReference type="RefSeq" id="WP_231327063.1">
    <property type="nucleotide sequence ID" value="NZ_CP088156.1"/>
</dbReference>
<reference evidence="1" key="1">
    <citation type="journal article" date="2024" name="Antonie Van Leeuwenhoek">
        <title>Bradyrhizobium ontarionense sp. nov., a novel bacterial symbiont isolated from Aeschynomene indica (Indian jointvetch), harbours photosynthesis, nitrogen fixation and nitrous oxide (N2O) reductase genes.</title>
        <authorList>
            <person name="Bromfield E.S.P."/>
            <person name="Cloutier S."/>
        </authorList>
    </citation>
    <scope>NUCLEOTIDE SEQUENCE</scope>
    <source>
        <strain evidence="1">A19</strain>
    </source>
</reference>
<evidence type="ECO:0000313" key="1">
    <source>
        <dbReference type="EMBL" id="UFZ07613.1"/>
    </source>
</evidence>
<organism evidence="1 2">
    <name type="scientific">Bradyrhizobium ontarionense</name>
    <dbReference type="NCBI Taxonomy" id="2898149"/>
    <lineage>
        <taxon>Bacteria</taxon>
        <taxon>Pseudomonadati</taxon>
        <taxon>Pseudomonadota</taxon>
        <taxon>Alphaproteobacteria</taxon>
        <taxon>Hyphomicrobiales</taxon>
        <taxon>Nitrobacteraceae</taxon>
        <taxon>Bradyrhizobium</taxon>
    </lineage>
</organism>
<name>A0ABY3RLE0_9BRAD</name>
<keyword evidence="2" id="KW-1185">Reference proteome</keyword>
<dbReference type="Gene3D" id="3.40.50.10140">
    <property type="entry name" value="Toll/interleukin-1 receptor homology (TIR) domain"/>
    <property type="match status" value="1"/>
</dbReference>
<accession>A0ABY3RLE0</accession>
<protein>
    <submittedName>
        <fullName evidence="1">Toll/interleukin-1 receptor domain-containing protein</fullName>
    </submittedName>
</protein>